<organism evidence="1 2">
    <name type="scientific">Oculimacula yallundae</name>
    <dbReference type="NCBI Taxonomy" id="86028"/>
    <lineage>
        <taxon>Eukaryota</taxon>
        <taxon>Fungi</taxon>
        <taxon>Dikarya</taxon>
        <taxon>Ascomycota</taxon>
        <taxon>Pezizomycotina</taxon>
        <taxon>Leotiomycetes</taxon>
        <taxon>Helotiales</taxon>
        <taxon>Ploettnerulaceae</taxon>
        <taxon>Oculimacula</taxon>
    </lineage>
</organism>
<proteinExistence type="predicted"/>
<keyword evidence="2" id="KW-1185">Reference proteome</keyword>
<gene>
    <name evidence="1" type="ORF">VTL71DRAFT_16265</name>
</gene>
<dbReference type="Proteomes" id="UP001595075">
    <property type="component" value="Unassembled WGS sequence"/>
</dbReference>
<accession>A0ABR4CDZ0</accession>
<reference evidence="1 2" key="1">
    <citation type="journal article" date="2024" name="Commun. Biol.">
        <title>Comparative genomic analysis of thermophilic fungi reveals convergent evolutionary adaptations and gene losses.</title>
        <authorList>
            <person name="Steindorff A.S."/>
            <person name="Aguilar-Pontes M.V."/>
            <person name="Robinson A.J."/>
            <person name="Andreopoulos B."/>
            <person name="LaButti K."/>
            <person name="Kuo A."/>
            <person name="Mondo S."/>
            <person name="Riley R."/>
            <person name="Otillar R."/>
            <person name="Haridas S."/>
            <person name="Lipzen A."/>
            <person name="Grimwood J."/>
            <person name="Schmutz J."/>
            <person name="Clum A."/>
            <person name="Reid I.D."/>
            <person name="Moisan M.C."/>
            <person name="Butler G."/>
            <person name="Nguyen T.T.M."/>
            <person name="Dewar K."/>
            <person name="Conant G."/>
            <person name="Drula E."/>
            <person name="Henrissat B."/>
            <person name="Hansel C."/>
            <person name="Singer S."/>
            <person name="Hutchinson M.I."/>
            <person name="de Vries R.P."/>
            <person name="Natvig D.O."/>
            <person name="Powell A.J."/>
            <person name="Tsang A."/>
            <person name="Grigoriev I.V."/>
        </authorList>
    </citation>
    <scope>NUCLEOTIDE SEQUENCE [LARGE SCALE GENOMIC DNA]</scope>
    <source>
        <strain evidence="1 2">CBS 494.80</strain>
    </source>
</reference>
<comment type="caution">
    <text evidence="1">The sequence shown here is derived from an EMBL/GenBank/DDBJ whole genome shotgun (WGS) entry which is preliminary data.</text>
</comment>
<protein>
    <submittedName>
        <fullName evidence="1">Uncharacterized protein</fullName>
    </submittedName>
</protein>
<evidence type="ECO:0000313" key="2">
    <source>
        <dbReference type="Proteomes" id="UP001595075"/>
    </source>
</evidence>
<dbReference type="EMBL" id="JAZHXI010000009">
    <property type="protein sequence ID" value="KAL2068167.1"/>
    <property type="molecule type" value="Genomic_DNA"/>
</dbReference>
<name>A0ABR4CDZ0_9HELO</name>
<evidence type="ECO:0000313" key="1">
    <source>
        <dbReference type="EMBL" id="KAL2068167.1"/>
    </source>
</evidence>
<sequence length="1298" mass="144347">MEKVTKVFFNPLAITKAQVAAFLESLPAGSAHPFSTEKLLLCRTVSGIDEIDISTYAEDHFFKAVDLGEIGQTLQTRMTKFSNHLQIFNDEYTVQQVPASTFSVPIGANKIAILAVSERYPTYYDLCVADNAQKTCCYGARTTFEGINHSGDINEGSDLLHYMKVSDRLASGKAFAVFVSGFQCTKLTRFQERNPVVMVANHAEKALYIVPVPLDAATIGEATIATPVVFKREGERLICSILPTPTTDLNKMCSGSSLISTSFVDAIERAEWTITTPLPVGSLNTLTPASDADLPLDLTNTAQVEVPFVTKSSAVFMTDTTVLPPMISKHTTQIIKYGRGLEFVHEGNPGPDNAPSTVVLPCMFGSILEGPLLLALGKTPVDVLVSDDESLRTHYEQYDSVVVFVDERMTDNARNLAGPWRINAVFIIQMTPDTLPTGSDITKLLDLININSVTALAGPQSLVLVQISDKFYFYRGIANSIHFNTANLTFGTEVTKVVEINGLRDLLVPRVKRLINLSEPRNMVLLPKSGSTTEPKELKKLFESLTLDQILVLEEDISSIVVQLQVLLSQKDLVELAQQLISCLSKKVSDGTAPLRNAYIKFLTKEYNLANPESIKKKNLMLGQLRADSKAHQKSLESIISHLSNMMSSQTTSKRTHDLQRLQRQVAIHNNVEAVKSMNFETLAGLLEAKAADVGVMLLNIETAPYHEVLRNLKSTSLDVDSCCSLDRRVLSLEGFDAGIVLEQSQSNHNGPLKHQLGPTHTILALPHLSQEYGNGSMLAFVCWDEFVNLRSPFRVRWMDKCNESHIAALRIIMRDTLSQAVCSREYNMQPGSLETGLLMSALLMASMTKLAAMRNTVPTRTIEATDTITKLMRGLFGNLLTTAGSGVRPMSMVWQLFGQEPKFDVPTTGVGWSWYESVVRLYPFTGWPQEQFNLNIERLLDKALIAIVTKNEIMDNIKASRADALISYCQHRNIQLVHSRTFVAVFTKMMGSDCDRKAIADRLLVALPEKIQDESRSYKKMLRYLRYIASTGLHREDDDIVLLSVFLKRSAAFKELKQEAAKACRDGDNVAINASCLKVLEKFKEIAKRWEVQEDKVVMQNAKAYRGLVDTHSAGDEEMDESTKTARKGFMKQVISDWEKSRVPWQVGKSGEFGDEIEPVDEGFIAEILTGEKRPAIELEAQITSDNQLVAQPLGMKQFSNVMSYEFISKMENLVTADDVCKIMNIPVSTLRVLASALNPEFDWEQDIGKNFKTAVIGLLVDRKERQKQQPIRTLFGMDKSILEVVLEAENQIQGGN</sequence>